<comment type="caution">
    <text evidence="1">The sequence shown here is derived from an EMBL/GenBank/DDBJ whole genome shotgun (WGS) entry which is preliminary data.</text>
</comment>
<dbReference type="AlphaFoldDB" id="E6PJ96"/>
<accession>E6PJ96</accession>
<keyword evidence="1" id="KW-0282">Flagellum</keyword>
<dbReference type="InterPro" id="IPR006135">
    <property type="entry name" value="T3SS_substrate_exporter"/>
</dbReference>
<protein>
    <submittedName>
        <fullName evidence="1">Putative Flagellar biosynthesis pathway, component FlhB (Partial)</fullName>
    </submittedName>
</protein>
<dbReference type="PANTHER" id="PTHR30531:SF12">
    <property type="entry name" value="FLAGELLAR BIOSYNTHETIC PROTEIN FLHB"/>
    <property type="match status" value="1"/>
</dbReference>
<gene>
    <name evidence="1" type="ORF">CARN1_1020</name>
</gene>
<keyword evidence="1" id="KW-0969">Cilium</keyword>
<proteinExistence type="predicted"/>
<sequence length="97" mass="10845">MSRFFDFRKRRFTRPAAAALQYDPLKSAPPVVLASGKGRVAEEIVRIARERGIPLFEDAALAEALSRLELNESIPPELYAVVAEVLVFVYRLDARGV</sequence>
<dbReference type="InterPro" id="IPR029025">
    <property type="entry name" value="T3SS_substrate_exporter_C"/>
</dbReference>
<evidence type="ECO:0000313" key="1">
    <source>
        <dbReference type="EMBL" id="CBH76538.1"/>
    </source>
</evidence>
<dbReference type="EMBL" id="CABL01000019">
    <property type="protein sequence ID" value="CBH76538.1"/>
    <property type="molecule type" value="Genomic_DNA"/>
</dbReference>
<reference evidence="1" key="1">
    <citation type="submission" date="2009-10" db="EMBL/GenBank/DDBJ databases">
        <title>Diversity of trophic interactions inside an arsenic-rich microbial ecosystem.</title>
        <authorList>
            <person name="Bertin P.N."/>
            <person name="Heinrich-Salmeron A."/>
            <person name="Pelletier E."/>
            <person name="Goulhen-Chollet F."/>
            <person name="Arsene-Ploetze F."/>
            <person name="Gallien S."/>
            <person name="Calteau A."/>
            <person name="Vallenet D."/>
            <person name="Casiot C."/>
            <person name="Chane-Woon-Ming B."/>
            <person name="Giloteaux L."/>
            <person name="Barakat M."/>
            <person name="Bonnefoy V."/>
            <person name="Bruneel O."/>
            <person name="Chandler M."/>
            <person name="Cleiss J."/>
            <person name="Duran R."/>
            <person name="Elbaz-Poulichet F."/>
            <person name="Fonknechten N."/>
            <person name="Lauga B."/>
            <person name="Mornico D."/>
            <person name="Ortet P."/>
            <person name="Schaeffer C."/>
            <person name="Siguier P."/>
            <person name="Alexander Thil Smith A."/>
            <person name="Van Dorsselaer A."/>
            <person name="Weissenbach J."/>
            <person name="Medigue C."/>
            <person name="Le Paslier D."/>
        </authorList>
    </citation>
    <scope>NUCLEOTIDE SEQUENCE</scope>
</reference>
<dbReference type="SUPFAM" id="SSF160544">
    <property type="entry name" value="EscU C-terminal domain-like"/>
    <property type="match status" value="1"/>
</dbReference>
<dbReference type="PANTHER" id="PTHR30531">
    <property type="entry name" value="FLAGELLAR BIOSYNTHETIC PROTEIN FLHB"/>
    <property type="match status" value="1"/>
</dbReference>
<name>E6PJ96_9ZZZZ</name>
<dbReference type="Gene3D" id="3.40.1690.10">
    <property type="entry name" value="secretion proteins EscU"/>
    <property type="match status" value="1"/>
</dbReference>
<dbReference type="Pfam" id="PF01312">
    <property type="entry name" value="Bac_export_2"/>
    <property type="match status" value="1"/>
</dbReference>
<dbReference type="GO" id="GO:0009306">
    <property type="term" value="P:protein secretion"/>
    <property type="evidence" value="ECO:0007669"/>
    <property type="project" value="InterPro"/>
</dbReference>
<organism evidence="1">
    <name type="scientific">mine drainage metagenome</name>
    <dbReference type="NCBI Taxonomy" id="410659"/>
    <lineage>
        <taxon>unclassified sequences</taxon>
        <taxon>metagenomes</taxon>
        <taxon>ecological metagenomes</taxon>
    </lineage>
</organism>
<dbReference type="GO" id="GO:0005886">
    <property type="term" value="C:plasma membrane"/>
    <property type="evidence" value="ECO:0007669"/>
    <property type="project" value="TreeGrafter"/>
</dbReference>
<keyword evidence="1" id="KW-0966">Cell projection</keyword>